<name>A0A9P4V6K3_9PLEO</name>
<dbReference type="Proteomes" id="UP000799444">
    <property type="component" value="Unassembled WGS sequence"/>
</dbReference>
<evidence type="ECO:0000256" key="3">
    <source>
        <dbReference type="ARBA" id="ARBA00022679"/>
    </source>
</evidence>
<dbReference type="Gene3D" id="3.40.50.150">
    <property type="entry name" value="Vaccinia Virus protein VP39"/>
    <property type="match status" value="1"/>
</dbReference>
<dbReference type="InterPro" id="IPR029063">
    <property type="entry name" value="SAM-dependent_MTases_sf"/>
</dbReference>
<dbReference type="AlphaFoldDB" id="A0A9P4V6K3"/>
<dbReference type="PANTHER" id="PTHR32183:SF6">
    <property type="entry name" value="CYSTEINE SULFINATE DESULFINASE_CYSTEINE DESULFURASE AND RELATED ENZYMES"/>
    <property type="match status" value="1"/>
</dbReference>
<evidence type="ECO:0000313" key="6">
    <source>
        <dbReference type="EMBL" id="KAF2737475.1"/>
    </source>
</evidence>
<dbReference type="CDD" id="cd02440">
    <property type="entry name" value="AdoMet_MTases"/>
    <property type="match status" value="1"/>
</dbReference>
<keyword evidence="4" id="KW-0949">S-adenosyl-L-methionine</keyword>
<dbReference type="EMBL" id="ML996116">
    <property type="protein sequence ID" value="KAF2737475.1"/>
    <property type="molecule type" value="Genomic_DNA"/>
</dbReference>
<comment type="caution">
    <text evidence="6">The sequence shown here is derived from an EMBL/GenBank/DDBJ whole genome shotgun (WGS) entry which is preliminary data.</text>
</comment>
<dbReference type="InterPro" id="IPR008854">
    <property type="entry name" value="TPMT"/>
</dbReference>
<evidence type="ECO:0000313" key="7">
    <source>
        <dbReference type="Proteomes" id="UP000799444"/>
    </source>
</evidence>
<dbReference type="GO" id="GO:0032259">
    <property type="term" value="P:methylation"/>
    <property type="evidence" value="ECO:0007669"/>
    <property type="project" value="UniProtKB-KW"/>
</dbReference>
<evidence type="ECO:0000256" key="5">
    <source>
        <dbReference type="SAM" id="MobiDB-lite"/>
    </source>
</evidence>
<keyword evidence="2 6" id="KW-0489">Methyltransferase</keyword>
<dbReference type="Pfam" id="PF05724">
    <property type="entry name" value="TPMT"/>
    <property type="match status" value="1"/>
</dbReference>
<protein>
    <submittedName>
        <fullName evidence="6">S-adenosyl-L-methionine-dependent methyltransferase</fullName>
    </submittedName>
</protein>
<sequence length="292" mass="31837">MSTSALSSNLTSPPSAAPTQNQDRLRLHFSSRPDSAHPEGWDALWKDGTFLPWDRGHCNPALIDTLQERTATIGTPLKSDGTRKRALVPGCGKGYDVAVLAARGYDAYGLEISEGAVGTAREWVEGETGQGGEGEYEVQDEKIGKGKMQVLLGDFFSDGWVRESGGLGEGFDLIYDITFLCALPPSLRPRWAARMAQLLAPDGALICLEFPTHKPPASGGPPFASPSLVYEELLKRPGDEISYDEAGKVVKTDREENDKALIRVEHWTPARTHAVGIIKGEVKDRVSIWKHK</sequence>
<proteinExistence type="predicted"/>
<evidence type="ECO:0000256" key="4">
    <source>
        <dbReference type="ARBA" id="ARBA00022691"/>
    </source>
</evidence>
<dbReference type="OrthoDB" id="276151at2759"/>
<dbReference type="SUPFAM" id="SSF53335">
    <property type="entry name" value="S-adenosyl-L-methionine-dependent methyltransferases"/>
    <property type="match status" value="1"/>
</dbReference>
<dbReference type="PANTHER" id="PTHR32183">
    <property type="match status" value="1"/>
</dbReference>
<dbReference type="PROSITE" id="PS51585">
    <property type="entry name" value="SAM_MT_TPMT"/>
    <property type="match status" value="1"/>
</dbReference>
<keyword evidence="3" id="KW-0808">Transferase</keyword>
<gene>
    <name evidence="6" type="ORF">EJ04DRAFT_431042</name>
</gene>
<evidence type="ECO:0000256" key="1">
    <source>
        <dbReference type="ARBA" id="ARBA00022553"/>
    </source>
</evidence>
<accession>A0A9P4V6K3</accession>
<keyword evidence="7" id="KW-1185">Reference proteome</keyword>
<reference evidence="6" key="1">
    <citation type="journal article" date="2020" name="Stud. Mycol.">
        <title>101 Dothideomycetes genomes: a test case for predicting lifestyles and emergence of pathogens.</title>
        <authorList>
            <person name="Haridas S."/>
            <person name="Albert R."/>
            <person name="Binder M."/>
            <person name="Bloem J."/>
            <person name="Labutti K."/>
            <person name="Salamov A."/>
            <person name="Andreopoulos B."/>
            <person name="Baker S."/>
            <person name="Barry K."/>
            <person name="Bills G."/>
            <person name="Bluhm B."/>
            <person name="Cannon C."/>
            <person name="Castanera R."/>
            <person name="Culley D."/>
            <person name="Daum C."/>
            <person name="Ezra D."/>
            <person name="Gonzalez J."/>
            <person name="Henrissat B."/>
            <person name="Kuo A."/>
            <person name="Liang C."/>
            <person name="Lipzen A."/>
            <person name="Lutzoni F."/>
            <person name="Magnuson J."/>
            <person name="Mondo S."/>
            <person name="Nolan M."/>
            <person name="Ohm R."/>
            <person name="Pangilinan J."/>
            <person name="Park H.-J."/>
            <person name="Ramirez L."/>
            <person name="Alfaro M."/>
            <person name="Sun H."/>
            <person name="Tritt A."/>
            <person name="Yoshinaga Y."/>
            <person name="Zwiers L.-H."/>
            <person name="Turgeon B."/>
            <person name="Goodwin S."/>
            <person name="Spatafora J."/>
            <person name="Crous P."/>
            <person name="Grigoriev I."/>
        </authorList>
    </citation>
    <scope>NUCLEOTIDE SEQUENCE</scope>
    <source>
        <strain evidence="6">CBS 125425</strain>
    </source>
</reference>
<feature type="region of interest" description="Disordered" evidence="5">
    <location>
        <begin position="1"/>
        <end position="22"/>
    </location>
</feature>
<evidence type="ECO:0000256" key="2">
    <source>
        <dbReference type="ARBA" id="ARBA00022603"/>
    </source>
</evidence>
<dbReference type="GO" id="GO:0008757">
    <property type="term" value="F:S-adenosylmethionine-dependent methyltransferase activity"/>
    <property type="evidence" value="ECO:0007669"/>
    <property type="project" value="InterPro"/>
</dbReference>
<keyword evidence="1" id="KW-0597">Phosphoprotein</keyword>
<organism evidence="6 7">
    <name type="scientific">Polyplosphaeria fusca</name>
    <dbReference type="NCBI Taxonomy" id="682080"/>
    <lineage>
        <taxon>Eukaryota</taxon>
        <taxon>Fungi</taxon>
        <taxon>Dikarya</taxon>
        <taxon>Ascomycota</taxon>
        <taxon>Pezizomycotina</taxon>
        <taxon>Dothideomycetes</taxon>
        <taxon>Pleosporomycetidae</taxon>
        <taxon>Pleosporales</taxon>
        <taxon>Tetraplosphaeriaceae</taxon>
        <taxon>Polyplosphaeria</taxon>
    </lineage>
</organism>